<keyword evidence="4 10" id="KW-0732">Signal</keyword>
<dbReference type="AlphaFoldDB" id="A0A8K0WLC5"/>
<protein>
    <submittedName>
        <fullName evidence="11">Glycoside hydrolase family 28 protein</fullName>
    </submittedName>
</protein>
<proteinExistence type="inferred from homology"/>
<dbReference type="InterPro" id="IPR011050">
    <property type="entry name" value="Pectin_lyase_fold/virulence"/>
</dbReference>
<dbReference type="InterPro" id="IPR000743">
    <property type="entry name" value="Glyco_hydro_28"/>
</dbReference>
<dbReference type="PANTHER" id="PTHR31736">
    <property type="match status" value="1"/>
</dbReference>
<evidence type="ECO:0000256" key="3">
    <source>
        <dbReference type="ARBA" id="ARBA00022525"/>
    </source>
</evidence>
<reference evidence="11" key="1">
    <citation type="journal article" date="2021" name="Nat. Commun.">
        <title>Genetic determinants of endophytism in the Arabidopsis root mycobiome.</title>
        <authorList>
            <person name="Mesny F."/>
            <person name="Miyauchi S."/>
            <person name="Thiergart T."/>
            <person name="Pickel B."/>
            <person name="Atanasova L."/>
            <person name="Karlsson M."/>
            <person name="Huettel B."/>
            <person name="Barry K.W."/>
            <person name="Haridas S."/>
            <person name="Chen C."/>
            <person name="Bauer D."/>
            <person name="Andreopoulos W."/>
            <person name="Pangilinan J."/>
            <person name="LaButti K."/>
            <person name="Riley R."/>
            <person name="Lipzen A."/>
            <person name="Clum A."/>
            <person name="Drula E."/>
            <person name="Henrissat B."/>
            <person name="Kohler A."/>
            <person name="Grigoriev I.V."/>
            <person name="Martin F.M."/>
            <person name="Hacquard S."/>
        </authorList>
    </citation>
    <scope>NUCLEOTIDE SEQUENCE</scope>
    <source>
        <strain evidence="11">MPI-CAGE-CH-0235</strain>
    </source>
</reference>
<dbReference type="GO" id="GO:0005576">
    <property type="term" value="C:extracellular region"/>
    <property type="evidence" value="ECO:0007669"/>
    <property type="project" value="UniProtKB-SubCell"/>
</dbReference>
<dbReference type="Gene3D" id="2.160.20.10">
    <property type="entry name" value="Single-stranded right-handed beta-helix, Pectin lyase-like"/>
    <property type="match status" value="1"/>
</dbReference>
<dbReference type="Proteomes" id="UP000813444">
    <property type="component" value="Unassembled WGS sequence"/>
</dbReference>
<dbReference type="InterPro" id="IPR012334">
    <property type="entry name" value="Pectin_lyas_fold"/>
</dbReference>
<evidence type="ECO:0000256" key="9">
    <source>
        <dbReference type="RuleBase" id="RU361169"/>
    </source>
</evidence>
<evidence type="ECO:0000313" key="12">
    <source>
        <dbReference type="Proteomes" id="UP000813444"/>
    </source>
</evidence>
<dbReference type="GO" id="GO:0071555">
    <property type="term" value="P:cell wall organization"/>
    <property type="evidence" value="ECO:0007669"/>
    <property type="project" value="UniProtKB-KW"/>
</dbReference>
<evidence type="ECO:0000256" key="8">
    <source>
        <dbReference type="ARBA" id="ARBA00023316"/>
    </source>
</evidence>
<feature type="signal peptide" evidence="10">
    <location>
        <begin position="1"/>
        <end position="17"/>
    </location>
</feature>
<keyword evidence="5 9" id="KW-0378">Hydrolase</keyword>
<dbReference type="PANTHER" id="PTHR31736:SF8">
    <property type="entry name" value="PUTATIVE (AFU_ORTHOLOGUE AFUA_7G06410)-RELATED"/>
    <property type="match status" value="1"/>
</dbReference>
<keyword evidence="8" id="KW-0961">Cell wall biogenesis/degradation</keyword>
<keyword evidence="6" id="KW-0325">Glycoprotein</keyword>
<dbReference type="SUPFAM" id="SSF51126">
    <property type="entry name" value="Pectin lyase-like"/>
    <property type="match status" value="1"/>
</dbReference>
<evidence type="ECO:0000313" key="11">
    <source>
        <dbReference type="EMBL" id="KAH7305282.1"/>
    </source>
</evidence>
<evidence type="ECO:0000256" key="6">
    <source>
        <dbReference type="ARBA" id="ARBA00023180"/>
    </source>
</evidence>
<dbReference type="Pfam" id="PF00295">
    <property type="entry name" value="Glyco_hydro_28"/>
    <property type="match status" value="1"/>
</dbReference>
<gene>
    <name evidence="11" type="ORF">B0I35DRAFT_114776</name>
</gene>
<evidence type="ECO:0000256" key="5">
    <source>
        <dbReference type="ARBA" id="ARBA00022801"/>
    </source>
</evidence>
<keyword evidence="12" id="KW-1185">Reference proteome</keyword>
<comment type="subcellular location">
    <subcellularLocation>
        <location evidence="1">Secreted</location>
    </subcellularLocation>
</comment>
<dbReference type="GO" id="GO:0004650">
    <property type="term" value="F:polygalacturonase activity"/>
    <property type="evidence" value="ECO:0007669"/>
    <property type="project" value="InterPro"/>
</dbReference>
<sequence length="428" mass="46082">MLLSVLFVAATFGLSQAADQALLAAGNVCEVHANGNGTDDSPAILAAVEKCGQDGTIVFSNTTYHVEQVLDTRGLKNCEIQLKGTLLFGTDFEYWLENSLPLPGYDENGYQNQSSAWFFGGDNITWNGYGYGTVDGNGQAWYDFIAGRNNYPGRPHGITIFATNSVISGVRFVQSQMWTMTIHSSKNLLMEDIYVASVSNNGNSTINTDGADTLFSDNIHFDRWHVRNGDDSIALKANSTNIKVTNSEFHNGVGIAIGSIGQYNGIFEIAENFHAENNTYYNTLHALFIKTWAGESVGYPPNGGGGGLGYIRNFVVLNSVMHDCRGYPVAFSQCMTMSPEAGDCNTSTMKLSEITVSGLTGTMLSSAAWVASLQCSAASPCSDIRLDLDLTMTNGTKADYYACSNAEEIEGFECDGPTCELPSPDGTC</sequence>
<evidence type="ECO:0000256" key="10">
    <source>
        <dbReference type="SAM" id="SignalP"/>
    </source>
</evidence>
<evidence type="ECO:0000256" key="7">
    <source>
        <dbReference type="ARBA" id="ARBA00023295"/>
    </source>
</evidence>
<evidence type="ECO:0000256" key="2">
    <source>
        <dbReference type="ARBA" id="ARBA00008834"/>
    </source>
</evidence>
<feature type="chain" id="PRO_5035448025" evidence="10">
    <location>
        <begin position="18"/>
        <end position="428"/>
    </location>
</feature>
<name>A0A8K0WLC5_9HYPO</name>
<organism evidence="11 12">
    <name type="scientific">Stachybotrys elegans</name>
    <dbReference type="NCBI Taxonomy" id="80388"/>
    <lineage>
        <taxon>Eukaryota</taxon>
        <taxon>Fungi</taxon>
        <taxon>Dikarya</taxon>
        <taxon>Ascomycota</taxon>
        <taxon>Pezizomycotina</taxon>
        <taxon>Sordariomycetes</taxon>
        <taxon>Hypocreomycetidae</taxon>
        <taxon>Hypocreales</taxon>
        <taxon>Stachybotryaceae</taxon>
        <taxon>Stachybotrys</taxon>
    </lineage>
</organism>
<evidence type="ECO:0000256" key="1">
    <source>
        <dbReference type="ARBA" id="ARBA00004613"/>
    </source>
</evidence>
<dbReference type="GO" id="GO:0005975">
    <property type="term" value="P:carbohydrate metabolic process"/>
    <property type="evidence" value="ECO:0007669"/>
    <property type="project" value="InterPro"/>
</dbReference>
<keyword evidence="7 9" id="KW-0326">Glycosidase</keyword>
<accession>A0A8K0WLC5</accession>
<dbReference type="EMBL" id="JAGPNK010000019">
    <property type="protein sequence ID" value="KAH7305282.1"/>
    <property type="molecule type" value="Genomic_DNA"/>
</dbReference>
<keyword evidence="3" id="KW-0964">Secreted</keyword>
<dbReference type="OrthoDB" id="187139at2759"/>
<comment type="similarity">
    <text evidence="2 9">Belongs to the glycosyl hydrolase 28 family.</text>
</comment>
<evidence type="ECO:0000256" key="4">
    <source>
        <dbReference type="ARBA" id="ARBA00022729"/>
    </source>
</evidence>
<comment type="caution">
    <text evidence="11">The sequence shown here is derived from an EMBL/GenBank/DDBJ whole genome shotgun (WGS) entry which is preliminary data.</text>
</comment>